<name>A0A816HEY4_ADIRI</name>
<feature type="non-terminal residue" evidence="1">
    <location>
        <position position="1"/>
    </location>
</feature>
<dbReference type="PANTHER" id="PTHR21301:SF10">
    <property type="entry name" value="REVERSE TRANSCRIPTASE DOMAIN-CONTAINING PROTEIN"/>
    <property type="match status" value="1"/>
</dbReference>
<dbReference type="EMBL" id="CAJNOR010017072">
    <property type="protein sequence ID" value="CAF1686698.1"/>
    <property type="molecule type" value="Genomic_DNA"/>
</dbReference>
<evidence type="ECO:0008006" key="3">
    <source>
        <dbReference type="Google" id="ProtNLM"/>
    </source>
</evidence>
<comment type="caution">
    <text evidence="1">The sequence shown here is derived from an EMBL/GenBank/DDBJ whole genome shotgun (WGS) entry which is preliminary data.</text>
</comment>
<evidence type="ECO:0000313" key="1">
    <source>
        <dbReference type="EMBL" id="CAF1686698.1"/>
    </source>
</evidence>
<organism evidence="1 2">
    <name type="scientific">Adineta ricciae</name>
    <name type="common">Rotifer</name>
    <dbReference type="NCBI Taxonomy" id="249248"/>
    <lineage>
        <taxon>Eukaryota</taxon>
        <taxon>Metazoa</taxon>
        <taxon>Spiralia</taxon>
        <taxon>Gnathifera</taxon>
        <taxon>Rotifera</taxon>
        <taxon>Eurotatoria</taxon>
        <taxon>Bdelloidea</taxon>
        <taxon>Adinetida</taxon>
        <taxon>Adinetidae</taxon>
        <taxon>Adineta</taxon>
    </lineage>
</organism>
<reference evidence="1" key="1">
    <citation type="submission" date="2021-02" db="EMBL/GenBank/DDBJ databases">
        <authorList>
            <person name="Nowell W R."/>
        </authorList>
    </citation>
    <scope>NUCLEOTIDE SEQUENCE</scope>
</reference>
<dbReference type="PANTHER" id="PTHR21301">
    <property type="entry name" value="REVERSE TRANSCRIPTASE"/>
    <property type="match status" value="1"/>
</dbReference>
<evidence type="ECO:0000313" key="2">
    <source>
        <dbReference type="Proteomes" id="UP000663828"/>
    </source>
</evidence>
<accession>A0A816HEY4</accession>
<gene>
    <name evidence="1" type="ORF">XAT740_LOCUS62110</name>
</gene>
<proteinExistence type="predicted"/>
<keyword evidence="2" id="KW-1185">Reference proteome</keyword>
<protein>
    <recommendedName>
        <fullName evidence="3">Reverse transcriptase domain-containing protein</fullName>
    </recommendedName>
</protein>
<dbReference type="AlphaFoldDB" id="A0A816HEY4"/>
<sequence>LYTMIPQIEGVLTLKQINNFKVEAIIRLARFVMQNNYFSYNHQFYHQIRGGPMGSPLTITIANCYVFFFE</sequence>
<dbReference type="Proteomes" id="UP000663828">
    <property type="component" value="Unassembled WGS sequence"/>
</dbReference>